<evidence type="ECO:0000256" key="1">
    <source>
        <dbReference type="ARBA" id="ARBA00006718"/>
    </source>
</evidence>
<dbReference type="InterPro" id="IPR035903">
    <property type="entry name" value="HesB-like_dom_sf"/>
</dbReference>
<dbReference type="Gene3D" id="2.60.300.12">
    <property type="entry name" value="HesB-like domain"/>
    <property type="match status" value="1"/>
</dbReference>
<dbReference type="AlphaFoldDB" id="A0A8H7UZC1"/>
<reference evidence="5" key="1">
    <citation type="submission" date="2020-12" db="EMBL/GenBank/DDBJ databases">
        <title>Metabolic potential, ecology and presence of endohyphal bacteria is reflected in genomic diversity of Mucoromycotina.</title>
        <authorList>
            <person name="Muszewska A."/>
            <person name="Okrasinska A."/>
            <person name="Steczkiewicz K."/>
            <person name="Drgas O."/>
            <person name="Orlowska M."/>
            <person name="Perlinska-Lenart U."/>
            <person name="Aleksandrzak-Piekarczyk T."/>
            <person name="Szatraj K."/>
            <person name="Zielenkiewicz U."/>
            <person name="Pilsyk S."/>
            <person name="Malc E."/>
            <person name="Mieczkowski P."/>
            <person name="Kruszewska J.S."/>
            <person name="Biernat P."/>
            <person name="Pawlowska J."/>
        </authorList>
    </citation>
    <scope>NUCLEOTIDE SEQUENCE</scope>
    <source>
        <strain evidence="5">WA0000017839</strain>
    </source>
</reference>
<evidence type="ECO:0000256" key="2">
    <source>
        <dbReference type="ARBA" id="ARBA00054873"/>
    </source>
</evidence>
<evidence type="ECO:0000313" key="6">
    <source>
        <dbReference type="Proteomes" id="UP000603453"/>
    </source>
</evidence>
<organism evidence="5 6">
    <name type="scientific">Mucor saturninus</name>
    <dbReference type="NCBI Taxonomy" id="64648"/>
    <lineage>
        <taxon>Eukaryota</taxon>
        <taxon>Fungi</taxon>
        <taxon>Fungi incertae sedis</taxon>
        <taxon>Mucoromycota</taxon>
        <taxon>Mucoromycotina</taxon>
        <taxon>Mucoromycetes</taxon>
        <taxon>Mucorales</taxon>
        <taxon>Mucorineae</taxon>
        <taxon>Mucoraceae</taxon>
        <taxon>Mucor</taxon>
    </lineage>
</organism>
<dbReference type="InterPro" id="IPR000361">
    <property type="entry name" value="ATAP_core_dom"/>
</dbReference>
<dbReference type="InterPro" id="IPR050322">
    <property type="entry name" value="Fe-S_cluster_asmbl/transfer"/>
</dbReference>
<dbReference type="GO" id="GO:0016226">
    <property type="term" value="P:iron-sulfur cluster assembly"/>
    <property type="evidence" value="ECO:0007669"/>
    <property type="project" value="InterPro"/>
</dbReference>
<dbReference type="OrthoDB" id="333486at2759"/>
<name>A0A8H7UZC1_9FUNG</name>
<dbReference type="PANTHER" id="PTHR10072">
    <property type="entry name" value="IRON-SULFUR CLUSTER ASSEMBLY PROTEIN"/>
    <property type="match status" value="1"/>
</dbReference>
<dbReference type="FunFam" id="2.60.300.12:FF:000001">
    <property type="entry name" value="Iron-binding protein IscA"/>
    <property type="match status" value="1"/>
</dbReference>
<accession>A0A8H7UZC1</accession>
<sequence>MLFSAILKQAATSTVKSGSGNPRLRLRKAALTLTPAAVSRLKDLTEGPTPQYLRVGVKQKGCSGNSYDLQFTESKGKFDEIVNQDGVTVLVDSKALITVLGSEMDFVQDKLSEHFVFNNPNAKGTCGCGESFTTV</sequence>
<comment type="similarity">
    <text evidence="1">Belongs to the HesB/IscA family.</text>
</comment>
<dbReference type="InterPro" id="IPR017870">
    <property type="entry name" value="FeS_cluster_insertion_CS"/>
</dbReference>
<protein>
    <recommendedName>
        <fullName evidence="3">Iron-sulfur assembly protein 1</fullName>
    </recommendedName>
</protein>
<dbReference type="GO" id="GO:0051537">
    <property type="term" value="F:2 iron, 2 sulfur cluster binding"/>
    <property type="evidence" value="ECO:0007669"/>
    <property type="project" value="TreeGrafter"/>
</dbReference>
<dbReference type="PROSITE" id="PS01152">
    <property type="entry name" value="HESB"/>
    <property type="match status" value="1"/>
</dbReference>
<evidence type="ECO:0000313" key="5">
    <source>
        <dbReference type="EMBL" id="KAG2199717.1"/>
    </source>
</evidence>
<evidence type="ECO:0000259" key="4">
    <source>
        <dbReference type="Pfam" id="PF01521"/>
    </source>
</evidence>
<dbReference type="Pfam" id="PF01521">
    <property type="entry name" value="Fe-S_biosyn"/>
    <property type="match status" value="1"/>
</dbReference>
<proteinExistence type="inferred from homology"/>
<evidence type="ECO:0000256" key="3">
    <source>
        <dbReference type="ARBA" id="ARBA00071673"/>
    </source>
</evidence>
<comment type="function">
    <text evidence="2">Involved in the assembly of mitochondrial and cytoplasmic iron-sulfur proteins. Probably involved in the binding of an intermediate of Fe/S cluster assembly.</text>
</comment>
<dbReference type="NCBIfam" id="TIGR00049">
    <property type="entry name" value="iron-sulfur cluster assembly accessory protein"/>
    <property type="match status" value="1"/>
</dbReference>
<dbReference type="GO" id="GO:0005739">
    <property type="term" value="C:mitochondrion"/>
    <property type="evidence" value="ECO:0007669"/>
    <property type="project" value="TreeGrafter"/>
</dbReference>
<dbReference type="InterPro" id="IPR016092">
    <property type="entry name" value="ATAP"/>
</dbReference>
<gene>
    <name evidence="5" type="ORF">INT47_012853</name>
</gene>
<keyword evidence="6" id="KW-1185">Reference proteome</keyword>
<comment type="caution">
    <text evidence="5">The sequence shown here is derived from an EMBL/GenBank/DDBJ whole genome shotgun (WGS) entry which is preliminary data.</text>
</comment>
<dbReference type="PANTHER" id="PTHR10072:SF41">
    <property type="entry name" value="IRON-SULFUR CLUSTER ASSEMBLY 1 HOMOLOG, MITOCHONDRIAL"/>
    <property type="match status" value="1"/>
</dbReference>
<feature type="domain" description="Core" evidence="4">
    <location>
        <begin position="31"/>
        <end position="130"/>
    </location>
</feature>
<dbReference type="EMBL" id="JAEPRD010000092">
    <property type="protein sequence ID" value="KAG2199717.1"/>
    <property type="molecule type" value="Genomic_DNA"/>
</dbReference>
<dbReference type="Proteomes" id="UP000603453">
    <property type="component" value="Unassembled WGS sequence"/>
</dbReference>
<dbReference type="SUPFAM" id="SSF89360">
    <property type="entry name" value="HesB-like domain"/>
    <property type="match status" value="1"/>
</dbReference>